<dbReference type="PANTHER" id="PTHR39573:SF1">
    <property type="entry name" value="STRESS RESPONSE KINASE A"/>
    <property type="match status" value="1"/>
</dbReference>
<evidence type="ECO:0000256" key="2">
    <source>
        <dbReference type="ARBA" id="ARBA00022527"/>
    </source>
</evidence>
<comment type="function">
    <text evidence="11">A protein kinase that phosphorylates Ser and Thr residues. Probably acts to suppress the effects of stress linked to accumulation of reactive oxygen species. Probably involved in the extracytoplasmic stress response.</text>
</comment>
<dbReference type="Gene3D" id="3.30.200.70">
    <property type="match status" value="1"/>
</dbReference>
<comment type="similarity">
    <text evidence="11">Belongs to the SrkA/RdoA protein kinase family.</text>
</comment>
<feature type="binding site" evidence="11">
    <location>
        <position position="220"/>
    </location>
    <ligand>
        <name>Mg(2+)</name>
        <dbReference type="ChEBI" id="CHEBI:18420"/>
    </ligand>
</feature>
<keyword evidence="9 11" id="KW-0460">Magnesium</keyword>
<evidence type="ECO:0000259" key="12">
    <source>
        <dbReference type="Pfam" id="PF01636"/>
    </source>
</evidence>
<evidence type="ECO:0000256" key="11">
    <source>
        <dbReference type="HAMAP-Rule" id="MF_01497"/>
    </source>
</evidence>
<dbReference type="GO" id="GO:0005737">
    <property type="term" value="C:cytoplasm"/>
    <property type="evidence" value="ECO:0007669"/>
    <property type="project" value="UniProtKB-SubCell"/>
</dbReference>
<keyword evidence="1 11" id="KW-0963">Cytoplasm</keyword>
<feature type="site" description="ATP" evidence="11">
    <location>
        <position position="35"/>
    </location>
</feature>
<dbReference type="InterPro" id="IPR032882">
    <property type="entry name" value="SrkA/RdoA"/>
</dbReference>
<feature type="domain" description="Aminoglycoside phosphotransferase" evidence="12">
    <location>
        <begin position="34"/>
        <end position="267"/>
    </location>
</feature>
<dbReference type="HAMAP" id="MF_01497">
    <property type="entry name" value="SrkA_kinase"/>
    <property type="match status" value="1"/>
</dbReference>
<dbReference type="RefSeq" id="WP_087109191.1">
    <property type="nucleotide sequence ID" value="NZ_FWPT01000004.1"/>
</dbReference>
<dbReference type="Gene3D" id="1.20.1270.170">
    <property type="match status" value="1"/>
</dbReference>
<keyword evidence="3 11" id="KW-0597">Phosphoprotein</keyword>
<comment type="catalytic activity">
    <reaction evidence="11">
        <text>L-seryl-[protein] + ATP = O-phospho-L-seryl-[protein] + ADP + H(+)</text>
        <dbReference type="Rhea" id="RHEA:17989"/>
        <dbReference type="Rhea" id="RHEA-COMP:9863"/>
        <dbReference type="Rhea" id="RHEA-COMP:11604"/>
        <dbReference type="ChEBI" id="CHEBI:15378"/>
        <dbReference type="ChEBI" id="CHEBI:29999"/>
        <dbReference type="ChEBI" id="CHEBI:30616"/>
        <dbReference type="ChEBI" id="CHEBI:83421"/>
        <dbReference type="ChEBI" id="CHEBI:456216"/>
        <dbReference type="EC" id="2.7.11.1"/>
    </reaction>
</comment>
<dbReference type="SUPFAM" id="SSF56112">
    <property type="entry name" value="Protein kinase-like (PK-like)"/>
    <property type="match status" value="1"/>
</dbReference>
<dbReference type="GO" id="GO:0000287">
    <property type="term" value="F:magnesium ion binding"/>
    <property type="evidence" value="ECO:0007669"/>
    <property type="project" value="UniProtKB-UniRule"/>
</dbReference>
<dbReference type="GO" id="GO:0004674">
    <property type="term" value="F:protein serine/threonine kinase activity"/>
    <property type="evidence" value="ECO:0007669"/>
    <property type="project" value="UniProtKB-UniRule"/>
</dbReference>
<evidence type="ECO:0000256" key="7">
    <source>
        <dbReference type="ARBA" id="ARBA00022777"/>
    </source>
</evidence>
<keyword evidence="4 11" id="KW-0808">Transferase</keyword>
<feature type="binding site" evidence="11">
    <location>
        <position position="208"/>
    </location>
    <ligand>
        <name>Mg(2+)</name>
        <dbReference type="ChEBI" id="CHEBI:18420"/>
    </ligand>
</feature>
<dbReference type="InterPro" id="IPR011009">
    <property type="entry name" value="Kinase-like_dom_sf"/>
</dbReference>
<sequence length="328" mass="37991">MVAQHPYEALTPDTVIDAVESLGYLSDARILALNSYENRVYQVGIEDEQPIIAKFYRPERWSDEQIKEEHTFSQELADLEISVIPPLADSHGKTLHEFGGFRFSVFTRKGGHAPELDNLDHLFSLGQLMGRIHKVGSARTFSFRNEMSLQHFGTDNVTWLLDNDMIPMSLRTAYETLAKDILDKLEAVGSQVKDVETIRLHGDCHPGNILVRDDVFHFVDFDDCINGPAIQDLWMFLNGDRQNKMAQLSELIDGYNEFHEFNPAELRLVEYLRTLRLINYSAWLARRWDDPAFPIAFPWFNSERYWADHILELREQMAILDEEPLTLF</sequence>
<keyword evidence="14" id="KW-1185">Reference proteome</keyword>
<keyword evidence="2 11" id="KW-0723">Serine/threonine-protein kinase</keyword>
<comment type="cofactor">
    <cofactor evidence="11">
        <name>Mg(2+)</name>
        <dbReference type="ChEBI" id="CHEBI:18420"/>
    </cofactor>
</comment>
<comment type="subcellular location">
    <subcellularLocation>
        <location evidence="11">Cytoplasm</location>
    </subcellularLocation>
</comment>
<dbReference type="AlphaFoldDB" id="A0A1X7AL39"/>
<dbReference type="Pfam" id="PF01636">
    <property type="entry name" value="APH"/>
    <property type="match status" value="1"/>
</dbReference>
<feature type="active site" evidence="11">
    <location>
        <position position="220"/>
    </location>
</feature>
<evidence type="ECO:0000256" key="8">
    <source>
        <dbReference type="ARBA" id="ARBA00022840"/>
    </source>
</evidence>
<accession>A0A1X7AL39</accession>
<evidence type="ECO:0000256" key="6">
    <source>
        <dbReference type="ARBA" id="ARBA00022741"/>
    </source>
</evidence>
<evidence type="ECO:0000256" key="9">
    <source>
        <dbReference type="ARBA" id="ARBA00022842"/>
    </source>
</evidence>
<dbReference type="GO" id="GO:0005524">
    <property type="term" value="F:ATP binding"/>
    <property type="evidence" value="ECO:0007669"/>
    <property type="project" value="UniProtKB-UniRule"/>
</dbReference>
<gene>
    <name evidence="11" type="primary">srkA</name>
    <name evidence="13" type="ORF">EHSB41UT_01891</name>
</gene>
<keyword evidence="10 11" id="KW-0346">Stress response</keyword>
<evidence type="ECO:0000313" key="14">
    <source>
        <dbReference type="Proteomes" id="UP000196573"/>
    </source>
</evidence>
<dbReference type="EMBL" id="FWPT01000004">
    <property type="protein sequence ID" value="SMA45332.1"/>
    <property type="molecule type" value="Genomic_DNA"/>
</dbReference>
<keyword evidence="8 11" id="KW-0067">ATP-binding</keyword>
<dbReference type="Gene3D" id="1.10.510.10">
    <property type="entry name" value="Transferase(Phosphotransferase) domain 1"/>
    <property type="match status" value="1"/>
</dbReference>
<dbReference type="GO" id="GO:0106310">
    <property type="term" value="F:protein serine kinase activity"/>
    <property type="evidence" value="ECO:0007669"/>
    <property type="project" value="RHEA"/>
</dbReference>
<proteinExistence type="inferred from homology"/>
<evidence type="ECO:0000256" key="10">
    <source>
        <dbReference type="ARBA" id="ARBA00023016"/>
    </source>
</evidence>
<dbReference type="PANTHER" id="PTHR39573">
    <property type="entry name" value="STRESS RESPONSE KINASE A"/>
    <property type="match status" value="1"/>
</dbReference>
<evidence type="ECO:0000313" key="13">
    <source>
        <dbReference type="EMBL" id="SMA45332.1"/>
    </source>
</evidence>
<dbReference type="Proteomes" id="UP000196573">
    <property type="component" value="Unassembled WGS sequence"/>
</dbReference>
<dbReference type="EC" id="2.7.11.1" evidence="11"/>
<evidence type="ECO:0000256" key="4">
    <source>
        <dbReference type="ARBA" id="ARBA00022679"/>
    </source>
</evidence>
<keyword evidence="7 11" id="KW-0418">Kinase</keyword>
<protein>
    <recommendedName>
        <fullName evidence="11">Stress response kinase A</fullName>
        <ecNumber evidence="11">2.7.11.1</ecNumber>
    </recommendedName>
    <alternativeName>
        <fullName evidence="11">Serine/threonine-protein kinase SrkA</fullName>
    </alternativeName>
</protein>
<evidence type="ECO:0000256" key="1">
    <source>
        <dbReference type="ARBA" id="ARBA00022490"/>
    </source>
</evidence>
<evidence type="ECO:0000256" key="3">
    <source>
        <dbReference type="ARBA" id="ARBA00022553"/>
    </source>
</evidence>
<evidence type="ECO:0000256" key="5">
    <source>
        <dbReference type="ARBA" id="ARBA00022723"/>
    </source>
</evidence>
<name>A0A1X7AL39_9GAMM</name>
<keyword evidence="5 11" id="KW-0479">Metal-binding</keyword>
<reference evidence="13 14" key="1">
    <citation type="submission" date="2017-03" db="EMBL/GenBank/DDBJ databases">
        <authorList>
            <person name="Afonso C.L."/>
            <person name="Miller P.J."/>
            <person name="Scott M.A."/>
            <person name="Spackman E."/>
            <person name="Goraichik I."/>
            <person name="Dimitrov K.M."/>
            <person name="Suarez D.L."/>
            <person name="Swayne D.E."/>
        </authorList>
    </citation>
    <scope>NUCLEOTIDE SEQUENCE [LARGE SCALE GENOMIC DNA]</scope>
    <source>
        <strain evidence="13">SB41UT1</strain>
    </source>
</reference>
<comment type="subunit">
    <text evidence="11">Monomer.</text>
</comment>
<dbReference type="OrthoDB" id="5392197at2"/>
<organism evidence="13 14">
    <name type="scientific">Parendozoicomonas haliclonae</name>
    <dbReference type="NCBI Taxonomy" id="1960125"/>
    <lineage>
        <taxon>Bacteria</taxon>
        <taxon>Pseudomonadati</taxon>
        <taxon>Pseudomonadota</taxon>
        <taxon>Gammaproteobacteria</taxon>
        <taxon>Oceanospirillales</taxon>
        <taxon>Endozoicomonadaceae</taxon>
        <taxon>Parendozoicomonas</taxon>
    </lineage>
</organism>
<feature type="active site" description="Proton acceptor" evidence="11">
    <location>
        <position position="203"/>
    </location>
</feature>
<comment type="catalytic activity">
    <reaction evidence="11">
        <text>L-threonyl-[protein] + ATP = O-phospho-L-threonyl-[protein] + ADP + H(+)</text>
        <dbReference type="Rhea" id="RHEA:46608"/>
        <dbReference type="Rhea" id="RHEA-COMP:11060"/>
        <dbReference type="Rhea" id="RHEA-COMP:11605"/>
        <dbReference type="ChEBI" id="CHEBI:15378"/>
        <dbReference type="ChEBI" id="CHEBI:30013"/>
        <dbReference type="ChEBI" id="CHEBI:30616"/>
        <dbReference type="ChEBI" id="CHEBI:61977"/>
        <dbReference type="ChEBI" id="CHEBI:456216"/>
        <dbReference type="EC" id="2.7.11.1"/>
    </reaction>
</comment>
<keyword evidence="6 11" id="KW-0547">Nucleotide-binding</keyword>
<dbReference type="NCBIfam" id="NF008738">
    <property type="entry name" value="PRK11768.1"/>
    <property type="match status" value="1"/>
</dbReference>
<dbReference type="InterPro" id="IPR002575">
    <property type="entry name" value="Aminoglycoside_PTrfase"/>
</dbReference>